<dbReference type="GO" id="GO:0140359">
    <property type="term" value="F:ABC-type transporter activity"/>
    <property type="evidence" value="ECO:0007669"/>
    <property type="project" value="InterPro"/>
</dbReference>
<keyword evidence="3" id="KW-0813">Transport</keyword>
<dbReference type="InterPro" id="IPR047817">
    <property type="entry name" value="ABC2_TM_bact-type"/>
</dbReference>
<evidence type="ECO:0000256" key="6">
    <source>
        <dbReference type="ARBA" id="ARBA00022989"/>
    </source>
</evidence>
<dbReference type="InterPro" id="IPR013525">
    <property type="entry name" value="ABC2_TM"/>
</dbReference>
<feature type="domain" description="ABC transmembrane type-2" evidence="9">
    <location>
        <begin position="133"/>
        <end position="358"/>
    </location>
</feature>
<evidence type="ECO:0000256" key="4">
    <source>
        <dbReference type="ARBA" id="ARBA00022475"/>
    </source>
</evidence>
<keyword evidence="6 8" id="KW-1133">Transmembrane helix</keyword>
<evidence type="ECO:0000313" key="10">
    <source>
        <dbReference type="EMBL" id="ADG92885.1"/>
    </source>
</evidence>
<feature type="transmembrane region" description="Helical" evidence="8">
    <location>
        <begin position="277"/>
        <end position="297"/>
    </location>
</feature>
<keyword evidence="11" id="KW-1185">Reference proteome</keyword>
<evidence type="ECO:0000256" key="8">
    <source>
        <dbReference type="SAM" id="Phobius"/>
    </source>
</evidence>
<keyword evidence="4" id="KW-1003">Cell membrane</keyword>
<evidence type="ECO:0000256" key="5">
    <source>
        <dbReference type="ARBA" id="ARBA00022692"/>
    </source>
</evidence>
<dbReference type="Proteomes" id="UP000000939">
    <property type="component" value="Chromosome"/>
</dbReference>
<feature type="transmembrane region" description="Helical" evidence="8">
    <location>
        <begin position="219"/>
        <end position="239"/>
    </location>
</feature>
<feature type="transmembrane region" description="Helical" evidence="8">
    <location>
        <begin position="303"/>
        <end position="320"/>
    </location>
</feature>
<dbReference type="HOGENOM" id="CLU_039483_8_3_7"/>
<feature type="transmembrane region" description="Helical" evidence="8">
    <location>
        <begin position="21"/>
        <end position="41"/>
    </location>
</feature>
<name>D5V4I0_ARCNC</name>
<dbReference type="Gene3D" id="3.40.1710.10">
    <property type="entry name" value="abc type-2 transporter like domain"/>
    <property type="match status" value="1"/>
</dbReference>
<comment type="subcellular location">
    <subcellularLocation>
        <location evidence="1">Cell membrane</location>
        <topology evidence="1">Multi-pass membrane protein</topology>
    </subcellularLocation>
</comment>
<evidence type="ECO:0000313" key="11">
    <source>
        <dbReference type="Proteomes" id="UP000000939"/>
    </source>
</evidence>
<dbReference type="AlphaFoldDB" id="D5V4I0"/>
<dbReference type="PROSITE" id="PS51012">
    <property type="entry name" value="ABC_TM2"/>
    <property type="match status" value="1"/>
</dbReference>
<dbReference type="STRING" id="572480.Arnit_1226"/>
<protein>
    <submittedName>
        <fullName evidence="10">ABC-2 type transporter</fullName>
    </submittedName>
</protein>
<sequence>MIHQLISLIRKEFLAIWSDKRSRIVIIIPPIIMLVLFSFAITMEVKNISIGILDRNNSSQSKELIRTLKYSDRFTQVLYLKSYDDLKEKIDSQEILAGIEIPQDFAKNMQKGNTANIGIIADGRKSTSAQIAVGYIQLSINNFFSKNKDTLVVRNWYNPNLENFWWILPNLVGSLTILIALILTSLSVARERELGTFEQISVAPLSPTILIIGKTIPPMIISILEASIIFLSAITFFGVPFIGSLTILIVSICAFVFSVVGFGLFISSISSTQQQGILGAFILLVPSILMSGFATPIENMPQWLIPFTNFIALKYFLILLKGLFLKDISWEIAIWEILPMIALGVVTLIIATWFFKKKVT</sequence>
<feature type="transmembrane region" description="Helical" evidence="8">
    <location>
        <begin position="245"/>
        <end position="265"/>
    </location>
</feature>
<dbReference type="KEGG" id="ant:Arnit_1226"/>
<comment type="similarity">
    <text evidence="2">Belongs to the ABC-2 integral membrane protein family.</text>
</comment>
<dbReference type="PANTHER" id="PTHR30294:SF44">
    <property type="entry name" value="MULTIDRUG ABC TRANSPORTER PERMEASE YBHR-RELATED"/>
    <property type="match status" value="1"/>
</dbReference>
<dbReference type="eggNOG" id="COG0842">
    <property type="taxonomic scope" value="Bacteria"/>
</dbReference>
<evidence type="ECO:0000256" key="3">
    <source>
        <dbReference type="ARBA" id="ARBA00022448"/>
    </source>
</evidence>
<dbReference type="RefSeq" id="WP_013135030.1">
    <property type="nucleotide sequence ID" value="NC_014166.1"/>
</dbReference>
<feature type="transmembrane region" description="Helical" evidence="8">
    <location>
        <begin position="164"/>
        <end position="183"/>
    </location>
</feature>
<dbReference type="GO" id="GO:0005886">
    <property type="term" value="C:plasma membrane"/>
    <property type="evidence" value="ECO:0007669"/>
    <property type="project" value="UniProtKB-SubCell"/>
</dbReference>
<evidence type="ECO:0000259" key="9">
    <source>
        <dbReference type="PROSITE" id="PS51012"/>
    </source>
</evidence>
<accession>D5V4I0</accession>
<feature type="transmembrane region" description="Helical" evidence="8">
    <location>
        <begin position="332"/>
        <end position="355"/>
    </location>
</feature>
<dbReference type="PANTHER" id="PTHR30294">
    <property type="entry name" value="MEMBRANE COMPONENT OF ABC TRANSPORTER YHHJ-RELATED"/>
    <property type="match status" value="1"/>
</dbReference>
<gene>
    <name evidence="10" type="ordered locus">Arnit_1226</name>
</gene>
<evidence type="ECO:0000256" key="1">
    <source>
        <dbReference type="ARBA" id="ARBA00004651"/>
    </source>
</evidence>
<keyword evidence="7 8" id="KW-0472">Membrane</keyword>
<organism evidence="10 11">
    <name type="scientific">Arcobacter nitrofigilis (strain ATCC 33309 / DSM 7299 / CCUG 15893 / LMG 7604 / NCTC 12251 / CI)</name>
    <name type="common">Campylobacter nitrofigilis</name>
    <dbReference type="NCBI Taxonomy" id="572480"/>
    <lineage>
        <taxon>Bacteria</taxon>
        <taxon>Pseudomonadati</taxon>
        <taxon>Campylobacterota</taxon>
        <taxon>Epsilonproteobacteria</taxon>
        <taxon>Campylobacterales</taxon>
        <taxon>Arcobacteraceae</taxon>
        <taxon>Arcobacter</taxon>
    </lineage>
</organism>
<evidence type="ECO:0000256" key="7">
    <source>
        <dbReference type="ARBA" id="ARBA00023136"/>
    </source>
</evidence>
<dbReference type="EMBL" id="CP001999">
    <property type="protein sequence ID" value="ADG92885.1"/>
    <property type="molecule type" value="Genomic_DNA"/>
</dbReference>
<evidence type="ECO:0000256" key="2">
    <source>
        <dbReference type="ARBA" id="ARBA00007783"/>
    </source>
</evidence>
<reference evidence="10 11" key="1">
    <citation type="journal article" date="2010" name="Stand. Genomic Sci.">
        <title>Complete genome sequence of Arcobacter nitrofigilis type strain (CI).</title>
        <authorList>
            <person name="Pati A."/>
            <person name="Gronow S."/>
            <person name="Lapidus A."/>
            <person name="Copeland A."/>
            <person name="Glavina Del Rio T."/>
            <person name="Nolan M."/>
            <person name="Lucas S."/>
            <person name="Tice H."/>
            <person name="Cheng J.F."/>
            <person name="Han C."/>
            <person name="Chertkov O."/>
            <person name="Bruce D."/>
            <person name="Tapia R."/>
            <person name="Goodwin L."/>
            <person name="Pitluck S."/>
            <person name="Liolios K."/>
            <person name="Ivanova N."/>
            <person name="Mavromatis K."/>
            <person name="Chen A."/>
            <person name="Palaniappan K."/>
            <person name="Land M."/>
            <person name="Hauser L."/>
            <person name="Chang Y.J."/>
            <person name="Jeffries C.D."/>
            <person name="Detter J.C."/>
            <person name="Rohde M."/>
            <person name="Goker M."/>
            <person name="Bristow J."/>
            <person name="Eisen J.A."/>
            <person name="Markowitz V."/>
            <person name="Hugenholtz P."/>
            <person name="Klenk H.P."/>
            <person name="Kyrpides N.C."/>
        </authorList>
    </citation>
    <scope>NUCLEOTIDE SEQUENCE [LARGE SCALE GENOMIC DNA]</scope>
    <source>
        <strain evidence="11">ATCC 33309 / DSM 7299 / CCUG 15893 / LMG 7604 / NCTC 12251 / CI</strain>
    </source>
</reference>
<proteinExistence type="inferred from homology"/>
<dbReference type="OrthoDB" id="9808686at2"/>
<dbReference type="Pfam" id="PF12698">
    <property type="entry name" value="ABC2_membrane_3"/>
    <property type="match status" value="1"/>
</dbReference>
<dbReference type="InterPro" id="IPR051449">
    <property type="entry name" value="ABC-2_transporter_component"/>
</dbReference>
<keyword evidence="5 8" id="KW-0812">Transmembrane</keyword>